<reference evidence="1 2" key="1">
    <citation type="submission" date="2014-07" db="EMBL/GenBank/DDBJ databases">
        <title>Draft genome sequence of Thalassospira xianhensis P-4 (MCCC 1A02616).</title>
        <authorList>
            <person name="Lai Q."/>
            <person name="Shao Z."/>
        </authorList>
    </citation>
    <scope>NUCLEOTIDE SEQUENCE [LARGE SCALE GENOMIC DNA]</scope>
    <source>
        <strain evidence="1 2">MCCC 1A02616</strain>
    </source>
</reference>
<evidence type="ECO:0000313" key="1">
    <source>
        <dbReference type="EMBL" id="RCK06882.1"/>
    </source>
</evidence>
<proteinExistence type="predicted"/>
<gene>
    <name evidence="1" type="ORF">TH5_04980</name>
</gene>
<sequence>MQRTAGFAGWIGLVAGPMVHSDVPKGRSSMATWGIGLAGLVCRLIKIVIPSEAQDRPGIHALLKEAGFRPLRE</sequence>
<protein>
    <submittedName>
        <fullName evidence="1">Uncharacterized protein</fullName>
    </submittedName>
</protein>
<dbReference type="EMBL" id="JPWA01000004">
    <property type="protein sequence ID" value="RCK06882.1"/>
    <property type="molecule type" value="Genomic_DNA"/>
</dbReference>
<organism evidence="1 2">
    <name type="scientific">Thalassospira xianhensis MCCC 1A02616</name>
    <dbReference type="NCBI Taxonomy" id="1177929"/>
    <lineage>
        <taxon>Bacteria</taxon>
        <taxon>Pseudomonadati</taxon>
        <taxon>Pseudomonadota</taxon>
        <taxon>Alphaproteobacteria</taxon>
        <taxon>Rhodospirillales</taxon>
        <taxon>Thalassospiraceae</taxon>
        <taxon>Thalassospira</taxon>
    </lineage>
</organism>
<dbReference type="Proteomes" id="UP000252419">
    <property type="component" value="Unassembled WGS sequence"/>
</dbReference>
<dbReference type="AlphaFoldDB" id="A0A367UIF2"/>
<comment type="caution">
    <text evidence="1">The sequence shown here is derived from an EMBL/GenBank/DDBJ whole genome shotgun (WGS) entry which is preliminary data.</text>
</comment>
<keyword evidence="2" id="KW-1185">Reference proteome</keyword>
<accession>A0A367UIF2</accession>
<evidence type="ECO:0000313" key="2">
    <source>
        <dbReference type="Proteomes" id="UP000252419"/>
    </source>
</evidence>
<name>A0A367UIF2_9PROT</name>